<evidence type="ECO:0000259" key="2">
    <source>
        <dbReference type="PROSITE" id="PS50011"/>
    </source>
</evidence>
<dbReference type="STRING" id="1527444.ucyna2_00116"/>
<dbReference type="PANTHER" id="PTHR10566:SF128">
    <property type="entry name" value="UBIB DOMAIN CONTAINING KINASE"/>
    <property type="match status" value="1"/>
</dbReference>
<dbReference type="EMBL" id="JPSP01000001">
    <property type="protein sequence ID" value="KFF42056.1"/>
    <property type="molecule type" value="Genomic_DNA"/>
</dbReference>
<protein>
    <submittedName>
        <fullName evidence="3">Putative unusual protein kinase</fullName>
    </submittedName>
</protein>
<dbReference type="InterPro" id="IPR000719">
    <property type="entry name" value="Prot_kinase_dom"/>
</dbReference>
<dbReference type="PROSITE" id="PS50011">
    <property type="entry name" value="PROTEIN_KINASE_DOM"/>
    <property type="match status" value="1"/>
</dbReference>
<comment type="similarity">
    <text evidence="1">Belongs to the protein kinase superfamily. ADCK protein kinase family.</text>
</comment>
<feature type="domain" description="Protein kinase" evidence="2">
    <location>
        <begin position="140"/>
        <end position="488"/>
    </location>
</feature>
<dbReference type="InterPro" id="IPR050154">
    <property type="entry name" value="UbiB_kinase"/>
</dbReference>
<dbReference type="Gene3D" id="1.10.510.10">
    <property type="entry name" value="Transferase(Phosphotransferase) domain 1"/>
    <property type="match status" value="1"/>
</dbReference>
<evidence type="ECO:0000313" key="3">
    <source>
        <dbReference type="EMBL" id="KFF42056.1"/>
    </source>
</evidence>
<dbReference type="GO" id="GO:0005524">
    <property type="term" value="F:ATP binding"/>
    <property type="evidence" value="ECO:0007669"/>
    <property type="project" value="InterPro"/>
</dbReference>
<dbReference type="eggNOG" id="COG0661">
    <property type="taxonomic scope" value="Bacteria"/>
</dbReference>
<dbReference type="Pfam" id="PF03109">
    <property type="entry name" value="ABC1"/>
    <property type="match status" value="1"/>
</dbReference>
<dbReference type="PANTHER" id="PTHR10566">
    <property type="entry name" value="CHAPERONE-ACTIVITY OF BC1 COMPLEX CABC1 -RELATED"/>
    <property type="match status" value="1"/>
</dbReference>
<accession>A0A086CIP2</accession>
<keyword evidence="3" id="KW-0418">Kinase</keyword>
<proteinExistence type="inferred from homology"/>
<dbReference type="SUPFAM" id="SSF56112">
    <property type="entry name" value="Protein kinase-like (PK-like)"/>
    <property type="match status" value="1"/>
</dbReference>
<dbReference type="InterPro" id="IPR004147">
    <property type="entry name" value="ABC1_dom"/>
</dbReference>
<evidence type="ECO:0000313" key="4">
    <source>
        <dbReference type="Proteomes" id="UP000028922"/>
    </source>
</evidence>
<dbReference type="GO" id="GO:0004672">
    <property type="term" value="F:protein kinase activity"/>
    <property type="evidence" value="ECO:0007669"/>
    <property type="project" value="InterPro"/>
</dbReference>
<dbReference type="InterPro" id="IPR011009">
    <property type="entry name" value="Kinase-like_dom_sf"/>
</dbReference>
<dbReference type="Proteomes" id="UP000028922">
    <property type="component" value="Unassembled WGS sequence"/>
</dbReference>
<keyword evidence="3" id="KW-0808">Transferase</keyword>
<name>A0A086CIP2_9CHRO</name>
<sequence>MTWQTAKLHNLNSEIGRQKKYDANEIALYYSSRPWQVVKRAIFIVWSFGWFFIHIQWDRFNNRRDSKKRRSIELRQILTNLGPTFIKVGQALSTRPDLIHPEFLDELVKLQDQLPSFDNKIAFSIIENSLKIKIDKAYREISPNPVAAASLGQVYRAILYTGEEVAVKVQRANLESVLTCDLFLMRWVASKLSRFLPLNLEHDLTLIVDEFGSKLLEEIDYINEGKNAEKFAYNFQNDADVKVPKIYWDFSSDRILTLEWIQGYKLTNTEQIKNAGLDPYSIIKIGVISGLKQLLEHGFFHADPHPGNLFATHDGRMAFIDFGMMDQLDNMTKEIIANSVVQLINQDYDALAQDFVKLGFLTPDTDIKPIIPALEKILGNAITKNVNDFNFKTITDDFSKLVHKYPFRLPAKFALIIRSLITQEGLALSLDPSFKLVEIAYPYIAKQLLTGETSQLRRRLSEILIKDNKFQWSRLENMLTIASSEESFNLLPTAQLSLQYLFSDEGQYLRHKLLLALTENDKLHIEEIQKIWKVISNELHPQQLLTILINILQKTITVKI</sequence>
<evidence type="ECO:0000256" key="1">
    <source>
        <dbReference type="ARBA" id="ARBA00009670"/>
    </source>
</evidence>
<reference evidence="3 4" key="1">
    <citation type="submission" date="2014-08" db="EMBL/GenBank/DDBJ databases">
        <title>Comparative genomics reveals surprising divergence of two closely related strains of uncultivated UCYN-A cyanobacteria.</title>
        <authorList>
            <person name="Bombar D."/>
            <person name="Heller P."/>
            <person name="Sanchez-Baracaldo P."/>
            <person name="Carter B.J."/>
            <person name="Zert J.P."/>
        </authorList>
    </citation>
    <scope>NUCLEOTIDE SEQUENCE [LARGE SCALE GENOMIC DNA]</scope>
</reference>
<gene>
    <name evidence="3" type="ORF">ucyna2_00116</name>
</gene>
<organism evidence="3 4">
    <name type="scientific">Candidatus Atelocyanobacterium thalassa isolate SIO64986</name>
    <dbReference type="NCBI Taxonomy" id="1527444"/>
    <lineage>
        <taxon>Bacteria</taxon>
        <taxon>Bacillati</taxon>
        <taxon>Cyanobacteriota</taxon>
        <taxon>Cyanophyceae</taxon>
        <taxon>Oscillatoriophycideae</taxon>
        <taxon>Chroococcales</taxon>
        <taxon>Aphanothecaceae</taxon>
        <taxon>Candidatus Atelocyanobacterium</taxon>
        <taxon>Candidatus Atelocyanobacterium thalassae</taxon>
    </lineage>
</organism>
<dbReference type="AlphaFoldDB" id="A0A086CIP2"/>
<dbReference type="CDD" id="cd05121">
    <property type="entry name" value="ABC1_ADCK3-like"/>
    <property type="match status" value="1"/>
</dbReference>
<dbReference type="PATRIC" id="fig|1527444.3.peg.115"/>
<comment type="caution">
    <text evidence="3">The sequence shown here is derived from an EMBL/GenBank/DDBJ whole genome shotgun (WGS) entry which is preliminary data.</text>
</comment>